<proteinExistence type="predicted"/>
<accession>A0AAU7FE49</accession>
<dbReference type="EMBL" id="CP157355">
    <property type="protein sequence ID" value="XBM02154.1"/>
    <property type="molecule type" value="Genomic_DNA"/>
</dbReference>
<protein>
    <submittedName>
        <fullName evidence="2">Uncharacterized protein</fullName>
    </submittedName>
</protein>
<gene>
    <name evidence="2" type="ORF">ABHF33_07780</name>
</gene>
<organism evidence="2">
    <name type="scientific">Chitinibacter mangrovi</name>
    <dbReference type="NCBI Taxonomy" id="3153927"/>
    <lineage>
        <taxon>Bacteria</taxon>
        <taxon>Pseudomonadati</taxon>
        <taxon>Pseudomonadota</taxon>
        <taxon>Betaproteobacteria</taxon>
        <taxon>Neisseriales</taxon>
        <taxon>Chitinibacteraceae</taxon>
        <taxon>Chitinibacter</taxon>
    </lineage>
</organism>
<reference evidence="2" key="1">
    <citation type="submission" date="2024-05" db="EMBL/GenBank/DDBJ databases">
        <authorList>
            <person name="Yang L."/>
            <person name="Pan L."/>
        </authorList>
    </citation>
    <scope>NUCLEOTIDE SEQUENCE</scope>
    <source>
        <strain evidence="2">FCG-7</strain>
    </source>
</reference>
<evidence type="ECO:0000313" key="2">
    <source>
        <dbReference type="EMBL" id="XBM02154.1"/>
    </source>
</evidence>
<dbReference type="RefSeq" id="WP_157314959.1">
    <property type="nucleotide sequence ID" value="NZ_CP157355.1"/>
</dbReference>
<dbReference type="KEGG" id="cmav:ABHF33_07780"/>
<name>A0AAU7FE49_9NEIS</name>
<evidence type="ECO:0000256" key="1">
    <source>
        <dbReference type="SAM" id="MobiDB-lite"/>
    </source>
</evidence>
<feature type="region of interest" description="Disordered" evidence="1">
    <location>
        <begin position="1"/>
        <end position="47"/>
    </location>
</feature>
<dbReference type="AlphaFoldDB" id="A0AAU7FE49"/>
<feature type="compositionally biased region" description="Basic and acidic residues" evidence="1">
    <location>
        <begin position="36"/>
        <end position="47"/>
    </location>
</feature>
<sequence>MAEVKEQNPTKTTPAEAKKQQQKPLAERLAGQKPFEWIKVDSKTEQK</sequence>